<dbReference type="Pfam" id="PF03564">
    <property type="entry name" value="DUF1759"/>
    <property type="match status" value="1"/>
</dbReference>
<feature type="compositionally biased region" description="Polar residues" evidence="1">
    <location>
        <begin position="32"/>
        <end position="54"/>
    </location>
</feature>
<feature type="compositionally biased region" description="Low complexity" evidence="1">
    <location>
        <begin position="822"/>
        <end position="833"/>
    </location>
</feature>
<dbReference type="InterPro" id="IPR001878">
    <property type="entry name" value="Znf_CCHC"/>
</dbReference>
<dbReference type="PANTHER" id="PTHR47331:SF5">
    <property type="entry name" value="RIBONUCLEASE H"/>
    <property type="match status" value="1"/>
</dbReference>
<feature type="domain" description="CCHC-type" evidence="2">
    <location>
        <begin position="475"/>
        <end position="491"/>
    </location>
</feature>
<feature type="region of interest" description="Disordered" evidence="1">
    <location>
        <begin position="513"/>
        <end position="539"/>
    </location>
</feature>
<gene>
    <name evidence="3" type="ORF">SFRICE_041372</name>
</gene>
<feature type="region of interest" description="Disordered" evidence="1">
    <location>
        <begin position="1"/>
        <end position="73"/>
    </location>
</feature>
<name>A0A2H1WIC2_SPOFR</name>
<dbReference type="GO" id="GO:0008270">
    <property type="term" value="F:zinc ion binding"/>
    <property type="evidence" value="ECO:0007669"/>
    <property type="project" value="InterPro"/>
</dbReference>
<organism evidence="3">
    <name type="scientific">Spodoptera frugiperda</name>
    <name type="common">Fall armyworm</name>
    <dbReference type="NCBI Taxonomy" id="7108"/>
    <lineage>
        <taxon>Eukaryota</taxon>
        <taxon>Metazoa</taxon>
        <taxon>Ecdysozoa</taxon>
        <taxon>Arthropoda</taxon>
        <taxon>Hexapoda</taxon>
        <taxon>Insecta</taxon>
        <taxon>Pterygota</taxon>
        <taxon>Neoptera</taxon>
        <taxon>Endopterygota</taxon>
        <taxon>Lepidoptera</taxon>
        <taxon>Glossata</taxon>
        <taxon>Ditrysia</taxon>
        <taxon>Noctuoidea</taxon>
        <taxon>Noctuidae</taxon>
        <taxon>Amphipyrinae</taxon>
        <taxon>Spodoptera</taxon>
    </lineage>
</organism>
<proteinExistence type="predicted"/>
<dbReference type="AlphaFoldDB" id="A0A2H1WIC2"/>
<dbReference type="SMART" id="SM00343">
    <property type="entry name" value="ZnF_C2HC"/>
    <property type="match status" value="2"/>
</dbReference>
<feature type="compositionally biased region" description="Polar residues" evidence="1">
    <location>
        <begin position="525"/>
        <end position="538"/>
    </location>
</feature>
<dbReference type="InterPro" id="IPR005312">
    <property type="entry name" value="DUF1759"/>
</dbReference>
<protein>
    <submittedName>
        <fullName evidence="3">SFRICE_041372</fullName>
    </submittedName>
</protein>
<evidence type="ECO:0000256" key="1">
    <source>
        <dbReference type="SAM" id="MobiDB-lite"/>
    </source>
</evidence>
<evidence type="ECO:0000259" key="2">
    <source>
        <dbReference type="SMART" id="SM00343"/>
    </source>
</evidence>
<feature type="compositionally biased region" description="Acidic residues" evidence="1">
    <location>
        <begin position="111"/>
        <end position="120"/>
    </location>
</feature>
<evidence type="ECO:0000313" key="3">
    <source>
        <dbReference type="EMBL" id="SOQ52706.1"/>
    </source>
</evidence>
<accession>A0A2H1WIC2</accession>
<sequence>MVLTRSRSGETRGEQTQQELSVTAGPGATTPAPESSSVRVTDTGSGSTATTNIDATLKASDTKSRRSTYSKKKRLAELEAIKRLAEMELRQAQAEVELQEIQLQRLRVEAESSDDEELEGDLASARTGTWLVRPAPPPGGETRPPPHDASGGRSSRDAAHAATATYPGAPAGAQPQRGVDGYNKVCECVCSQTKGNIASEVSHNNISNKLIDVGTLAAALAQVTRSSRESPKFMQRLPVFDGKTGEWIAYKAAYCDSHTYFSSLENVARIRISLRGAAKEAVGCLLFSQSDPQVILDALERRFGRPEALIMTELDKVKLLPRLKDDPRDICIFASRIANTVGTIEALKGIHYLHSPEMSHCIVEKLTPILKHKWYDYAANRKLEDTPVLKLLSMFMNEEADKCSAYALPEQDRDNAIDQRRRRRVEHTFMVNTRKKSSSERCPACKQHGHKLPDCSKYKQLDIDNRWNIAKANNMCFRCLRSKHRRNMCRAPTCDVKECNMKHHKLLHKERNVNTAPPAPPAMTTHESVTSARETTSPHNRRAYLKIVPVTLSGPHARLHTYALLDDGSTVTLLDASAADILGADGPESSMCIQGLGTEFKHERSRTVSLHIQGKYHSAPQKIEAARTVTRLDVTAQTVHTEDIKNCRHLDDIRNTLVYDRARPMILIGQDNWHLLEATKTRTGARDQPVASYTKLGWVLHGCQHTGNKDTSTFCGHIRIKENVDPVEETVRTFKPESTCLEPRIPREDLQQRTLGILEQKSRRLPDRNYRKKKQQAPTVPKTYLGTLERLDKNKQRAEVPKVVAATQVNRATPCDSTLSVRSTSSAGAGTSRSRGKIKAVQDVNKEIINPPVCACKKKLNRSLHNSENTTYPYPRIVNQVRLHDLNYYGPTMVAVDRHKDKRMRKAYRNS</sequence>
<reference evidence="3" key="1">
    <citation type="submission" date="2016-07" db="EMBL/GenBank/DDBJ databases">
        <authorList>
            <person name="Bretaudeau A."/>
        </authorList>
    </citation>
    <scope>NUCLEOTIDE SEQUENCE</scope>
    <source>
        <strain evidence="3">Rice</strain>
        <tissue evidence="3">Whole body</tissue>
    </source>
</reference>
<dbReference type="PANTHER" id="PTHR47331">
    <property type="entry name" value="PHD-TYPE DOMAIN-CONTAINING PROTEIN"/>
    <property type="match status" value="1"/>
</dbReference>
<feature type="compositionally biased region" description="Low complexity" evidence="1">
    <location>
        <begin position="160"/>
        <end position="173"/>
    </location>
</feature>
<dbReference type="EMBL" id="ODYU01008796">
    <property type="protein sequence ID" value="SOQ52706.1"/>
    <property type="molecule type" value="Genomic_DNA"/>
</dbReference>
<dbReference type="GO" id="GO:0003676">
    <property type="term" value="F:nucleic acid binding"/>
    <property type="evidence" value="ECO:0007669"/>
    <property type="project" value="InterPro"/>
</dbReference>
<feature type="region of interest" description="Disordered" evidence="1">
    <location>
        <begin position="109"/>
        <end position="175"/>
    </location>
</feature>
<feature type="region of interest" description="Disordered" evidence="1">
    <location>
        <begin position="816"/>
        <end position="838"/>
    </location>
</feature>
<feature type="domain" description="CCHC-type" evidence="2">
    <location>
        <begin position="441"/>
        <end position="457"/>
    </location>
</feature>